<dbReference type="RefSeq" id="WP_006807349.1">
    <property type="nucleotide sequence ID" value="NZ_AP019822.1"/>
</dbReference>
<gene>
    <name evidence="1" type="ORF">JCM16774_1041</name>
</gene>
<accession>A0A510J9U6</accession>
<name>A0A510J9U6_9FUSO</name>
<dbReference type="Proteomes" id="UP000321606">
    <property type="component" value="Chromosome"/>
</dbReference>
<proteinExistence type="predicted"/>
<dbReference type="KEGG" id="lgo:JCM16774_1041"/>
<dbReference type="STRING" id="714315.GCA_000516535_01032"/>
<sequence>MDILYRKHMNLYGSSFLKEYTRVSKLTEELNKKIGLPIYKVTIDVLNSELKVENRFSGKKKMKFSHSMKGNLNYVR</sequence>
<dbReference type="AlphaFoldDB" id="A0A510J9U6"/>
<dbReference type="EMBL" id="AP019822">
    <property type="protein sequence ID" value="BBM36109.1"/>
    <property type="molecule type" value="Genomic_DNA"/>
</dbReference>
<organism evidence="1 2">
    <name type="scientific">Pseudoleptotrichia goodfellowii</name>
    <dbReference type="NCBI Taxonomy" id="157692"/>
    <lineage>
        <taxon>Bacteria</taxon>
        <taxon>Fusobacteriati</taxon>
        <taxon>Fusobacteriota</taxon>
        <taxon>Fusobacteriia</taxon>
        <taxon>Fusobacteriales</taxon>
        <taxon>Leptotrichiaceae</taxon>
        <taxon>Pseudoleptotrichia</taxon>
    </lineage>
</organism>
<protein>
    <submittedName>
        <fullName evidence="1">Uncharacterized protein</fullName>
    </submittedName>
</protein>
<evidence type="ECO:0000313" key="2">
    <source>
        <dbReference type="Proteomes" id="UP000321606"/>
    </source>
</evidence>
<reference evidence="1 2" key="1">
    <citation type="submission" date="2019-07" db="EMBL/GenBank/DDBJ databases">
        <title>Complete Genome Sequence of Leptotrichia goodfellowii Strain JCM 16774.</title>
        <authorList>
            <person name="Watanabe S."/>
            <person name="Cui L."/>
        </authorList>
    </citation>
    <scope>NUCLEOTIDE SEQUENCE [LARGE SCALE GENOMIC DNA]</scope>
    <source>
        <strain evidence="1 2">JCM16774</strain>
    </source>
</reference>
<evidence type="ECO:0000313" key="1">
    <source>
        <dbReference type="EMBL" id="BBM36109.1"/>
    </source>
</evidence>